<name>C9MXX9_9FUSO</name>
<accession>C9MXX9</accession>
<keyword evidence="1" id="KW-0378">Hydrolase</keyword>
<dbReference type="HOGENOM" id="CLU_052657_3_0_0"/>
<dbReference type="Pfam" id="PF12710">
    <property type="entry name" value="HAD"/>
    <property type="match status" value="1"/>
</dbReference>
<dbReference type="STRING" id="634994.GCWU000323_01401"/>
<proteinExistence type="predicted"/>
<sequence length="230" mass="27524">MNIIKERELINEKKIIVYDFDKTIYDGETGVNFSTFYLKKYPLKSILFLIKYSKDLLFYLIKIINLTTLKERYFEFLESHSREEIEKLVADFWETKKHKIYPWIKSELEKNKKECEMVIVSSASPLFLIEKFLLSLGYDKVFGTNFVNDNKETFIAKIDGENNKGDEKVKKLNEWAKQNDFEYEIIKFYSDSLADKPLYDISKKTYWIRNGAKLDGMPPRKTLFDKLFWK</sequence>
<dbReference type="Gene3D" id="3.40.50.1000">
    <property type="entry name" value="HAD superfamily/HAD-like"/>
    <property type="match status" value="1"/>
</dbReference>
<organism evidence="1 2">
    <name type="scientific">Leptotrichia hofstadii F0254</name>
    <dbReference type="NCBI Taxonomy" id="634994"/>
    <lineage>
        <taxon>Bacteria</taxon>
        <taxon>Fusobacteriati</taxon>
        <taxon>Fusobacteriota</taxon>
        <taxon>Fusobacteriia</taxon>
        <taxon>Fusobacteriales</taxon>
        <taxon>Leptotrichiaceae</taxon>
        <taxon>Leptotrichia</taxon>
    </lineage>
</organism>
<evidence type="ECO:0000313" key="1">
    <source>
        <dbReference type="EMBL" id="EEX74359.1"/>
    </source>
</evidence>
<dbReference type="SUPFAM" id="SSF56784">
    <property type="entry name" value="HAD-like"/>
    <property type="match status" value="1"/>
</dbReference>
<reference evidence="1 2" key="1">
    <citation type="submission" date="2009-09" db="EMBL/GenBank/DDBJ databases">
        <authorList>
            <person name="Weinstock G."/>
            <person name="Sodergren E."/>
            <person name="Clifton S."/>
            <person name="Fulton L."/>
            <person name="Fulton B."/>
            <person name="Courtney L."/>
            <person name="Fronick C."/>
            <person name="Harrison M."/>
            <person name="Strong C."/>
            <person name="Farmer C."/>
            <person name="Delahaunty K."/>
            <person name="Markovic C."/>
            <person name="Hall O."/>
            <person name="Minx P."/>
            <person name="Tomlinson C."/>
            <person name="Mitreva M."/>
            <person name="Nelson J."/>
            <person name="Hou S."/>
            <person name="Wollam A."/>
            <person name="Pepin K.H."/>
            <person name="Johnson M."/>
            <person name="Bhonagiri V."/>
            <person name="Nash W.E."/>
            <person name="Warren W."/>
            <person name="Chinwalla A."/>
            <person name="Mardis E.R."/>
            <person name="Wilson R.K."/>
        </authorList>
    </citation>
    <scope>NUCLEOTIDE SEQUENCE [LARGE SCALE GENOMIC DNA]</scope>
    <source>
        <strain evidence="1 2">F0254</strain>
    </source>
</reference>
<dbReference type="eggNOG" id="COG0560">
    <property type="taxonomic scope" value="Bacteria"/>
</dbReference>
<dbReference type="Proteomes" id="UP000006233">
    <property type="component" value="Unassembled WGS sequence"/>
</dbReference>
<dbReference type="InterPro" id="IPR023214">
    <property type="entry name" value="HAD_sf"/>
</dbReference>
<dbReference type="EMBL" id="ACVB02000010">
    <property type="protein sequence ID" value="EEX74359.1"/>
    <property type="molecule type" value="Genomic_DNA"/>
</dbReference>
<dbReference type="GO" id="GO:0016787">
    <property type="term" value="F:hydrolase activity"/>
    <property type="evidence" value="ECO:0007669"/>
    <property type="project" value="UniProtKB-KW"/>
</dbReference>
<dbReference type="AlphaFoldDB" id="C9MXX9"/>
<dbReference type="NCBIfam" id="TIGR01488">
    <property type="entry name" value="HAD-SF-IB"/>
    <property type="match status" value="1"/>
</dbReference>
<comment type="caution">
    <text evidence="1">The sequence shown here is derived from an EMBL/GenBank/DDBJ whole genome shotgun (WGS) entry which is preliminary data.</text>
</comment>
<dbReference type="InterPro" id="IPR036412">
    <property type="entry name" value="HAD-like_sf"/>
</dbReference>
<dbReference type="Gene3D" id="1.20.1440.100">
    <property type="entry name" value="SG protein - dephosphorylation function"/>
    <property type="match status" value="1"/>
</dbReference>
<gene>
    <name evidence="1" type="ORF">GCWU000323_01401</name>
</gene>
<evidence type="ECO:0000313" key="2">
    <source>
        <dbReference type="Proteomes" id="UP000006233"/>
    </source>
</evidence>
<dbReference type="RefSeq" id="WP_006804737.1">
    <property type="nucleotide sequence ID" value="NZ_GG700632.1"/>
</dbReference>
<protein>
    <submittedName>
        <fullName evidence="1">HAD phosphoserine phosphatase-like hydrolase, family IB</fullName>
    </submittedName>
</protein>